<dbReference type="AlphaFoldDB" id="A0A498I9J7"/>
<organism evidence="1 2">
    <name type="scientific">Malus domestica</name>
    <name type="common">Apple</name>
    <name type="synonym">Pyrus malus</name>
    <dbReference type="NCBI Taxonomy" id="3750"/>
    <lineage>
        <taxon>Eukaryota</taxon>
        <taxon>Viridiplantae</taxon>
        <taxon>Streptophyta</taxon>
        <taxon>Embryophyta</taxon>
        <taxon>Tracheophyta</taxon>
        <taxon>Spermatophyta</taxon>
        <taxon>Magnoliopsida</taxon>
        <taxon>eudicotyledons</taxon>
        <taxon>Gunneridae</taxon>
        <taxon>Pentapetalae</taxon>
        <taxon>rosids</taxon>
        <taxon>fabids</taxon>
        <taxon>Rosales</taxon>
        <taxon>Rosaceae</taxon>
        <taxon>Amygdaloideae</taxon>
        <taxon>Maleae</taxon>
        <taxon>Malus</taxon>
    </lineage>
</organism>
<reference evidence="1 2" key="1">
    <citation type="submission" date="2018-10" db="EMBL/GenBank/DDBJ databases">
        <title>A high-quality apple genome assembly.</title>
        <authorList>
            <person name="Hu J."/>
        </authorList>
    </citation>
    <scope>NUCLEOTIDE SEQUENCE [LARGE SCALE GENOMIC DNA]</scope>
    <source>
        <strain evidence="2">cv. HFTH1</strain>
        <tissue evidence="1">Young leaf</tissue>
    </source>
</reference>
<dbReference type="EMBL" id="RDQH01000339">
    <property type="protein sequence ID" value="RXH78892.1"/>
    <property type="molecule type" value="Genomic_DNA"/>
</dbReference>
<proteinExistence type="predicted"/>
<sequence>MNILLWFLTSKARKIEFLLFSGSTSLLLVFSQEFPLPFFCPPFLLQLMPIYRHHRRVLELVTNYTVIIRTRKWLSPMRSYQRVCVLEVNVVALAYEASDGEFYIKYILMLRIYCTFCPSIVQNTLSKELRTRTKEYLSNGGWSVMLIARFGRTVVLASKNTYGKCLCLIKLTIFLIT</sequence>
<protein>
    <submittedName>
        <fullName evidence="1">Uncharacterized protein</fullName>
    </submittedName>
</protein>
<keyword evidence="2" id="KW-1185">Reference proteome</keyword>
<evidence type="ECO:0000313" key="2">
    <source>
        <dbReference type="Proteomes" id="UP000290289"/>
    </source>
</evidence>
<accession>A0A498I9J7</accession>
<comment type="caution">
    <text evidence="1">The sequence shown here is derived from an EMBL/GenBank/DDBJ whole genome shotgun (WGS) entry which is preliminary data.</text>
</comment>
<dbReference type="Proteomes" id="UP000290289">
    <property type="component" value="Chromosome 13"/>
</dbReference>
<evidence type="ECO:0000313" key="1">
    <source>
        <dbReference type="EMBL" id="RXH78892.1"/>
    </source>
</evidence>
<gene>
    <name evidence="1" type="ORF">DVH24_006962</name>
</gene>
<name>A0A498I9J7_MALDO</name>